<feature type="domain" description="CNH" evidence="6">
    <location>
        <begin position="109"/>
        <end position="515"/>
    </location>
</feature>
<evidence type="ECO:0000313" key="7">
    <source>
        <dbReference type="EMBL" id="KGQ05795.1"/>
    </source>
</evidence>
<evidence type="ECO:0000256" key="3">
    <source>
        <dbReference type="ARBA" id="ARBA00022490"/>
    </source>
</evidence>
<sequence length="1247" mass="137629">MSGGKAQSEMSWHGHGGVEAPESRHVDHRTTYKGLTSARPTSAFLSFNAPSITSLYIDKHLPTSSSRSMFAWGDQGGSQRDLPGAENGPYLLQPLLEDVPLSEDGFNGDVKINCVEYYDGNLYVGTSASELLHFVRIPPDPANENGKPTFISASRLAPAFFDTKGGSQPGVQQILLLPRAGKACILCNSTVTFYSLPELTPIFESTQVKNCSWIGGVDLNEPITNVESSTSELEGVTILMSLKKKIQVVHIGDSPRRLRNIDFADSSLSVRRDTIACVADSRVYALLDVDKQLKIPLMSISSLEPPSSPDSTSQPGHLSVDASGLSRSASTSQPSRQHVTQSHARSSSLGGAILGNLGRQQDQGGDASRNSSSPDKPGTPQSGPITDKALPDVPSDSHGRPSSDVSRPAVLQPHIASPTPEEFLIVTGTSTEEVGIGMFINLDGDITRPTISFEKYPESVVVDGASANLASSRSGQPDEDDGYVLASLDMESRDGPRFGIEIQRMDAGNEAHPERHWLFAPGLEPSGPYRIRSLQGSEETQFQEIVEKLSEKRFSPFPSPIGTSAPSLKSLDSRTAGSMERLSKEQELFDRNFDSQDDDSLPDGWETSRVSEGEEFTQRLAKVSIKLVAWSGDKIWWTIRNPLLLQLESAFGALNDNQLLPENLNKDAVFSTIARIRRQDAKTELEFMTLRYLRQKAGILLLGALLLAPPHKELADTEVNALEELFTDSQLDPRVVLSLIPEIRNEIIEGRNGIWIYGGVKKVTEMILCSDQFEAITKNSIGNLESRTLHFLRRFLAAWRKMKGFGSVPDEREVFRTIEAALILVLLELDRRAPKALGRHSPVKIELHELVDKGVDCFERAVDILESHHRLFILSRLYQSRKMASEVLATWKRIVEGERDDGQEFQDGELRIKDYLSKISNQALVKEYGIWLARRNPKLGVEIFAEDKSRAAKFEPTQVVEFLREEAPMAVKHFLEHLTFGKGHTAYINELISYYLDIVIGDLKSSEASRDAVLAAYAAYRALQAPKPTYHHFLTANTPANNEVWQSRLRLLQLLGGANDYNTASIRQRISSVPGDLLVPETIILAGRESHHEQALRLLVHKLGDYDSAVSYCLHGGLGVFSAPEGTSRTRPSVDDQHRLFNVVLREFLAIEDASERVEQTGALLERFGGWFDLDEVLRLVPDSWSVDVVAGFLVGALRRLVRERHEAKVASALSSAQNLRVSYDLITNIDEKGPTRAGAEPPTEAA</sequence>
<keyword evidence="7" id="KW-0675">Receptor</keyword>
<proteinExistence type="predicted"/>
<comment type="caution">
    <text evidence="7">The sequence shown here is derived from an EMBL/GenBank/DDBJ whole genome shotgun (WGS) entry which is preliminary data.</text>
</comment>
<dbReference type="PROSITE" id="PS50219">
    <property type="entry name" value="CNH"/>
    <property type="match status" value="1"/>
</dbReference>
<name>A0A0A2VI43_BEABA</name>
<dbReference type="GO" id="GO:0006914">
    <property type="term" value="P:autophagy"/>
    <property type="evidence" value="ECO:0007669"/>
    <property type="project" value="TreeGrafter"/>
</dbReference>
<dbReference type="OrthoDB" id="5325112at2759"/>
<dbReference type="InterPro" id="IPR001180">
    <property type="entry name" value="CNH_dom"/>
</dbReference>
<organism evidence="7 8">
    <name type="scientific">Beauveria bassiana D1-5</name>
    <dbReference type="NCBI Taxonomy" id="1245745"/>
    <lineage>
        <taxon>Eukaryota</taxon>
        <taxon>Fungi</taxon>
        <taxon>Dikarya</taxon>
        <taxon>Ascomycota</taxon>
        <taxon>Pezizomycotina</taxon>
        <taxon>Sordariomycetes</taxon>
        <taxon>Hypocreomycetidae</taxon>
        <taxon>Hypocreales</taxon>
        <taxon>Cordycipitaceae</taxon>
        <taxon>Beauveria</taxon>
    </lineage>
</organism>
<dbReference type="eggNOG" id="KOG2063">
    <property type="taxonomic scope" value="Eukaryota"/>
</dbReference>
<feature type="compositionally biased region" description="Polar residues" evidence="5">
    <location>
        <begin position="358"/>
        <end position="384"/>
    </location>
</feature>
<dbReference type="Proteomes" id="UP000030106">
    <property type="component" value="Unassembled WGS sequence"/>
</dbReference>
<evidence type="ECO:0000256" key="1">
    <source>
        <dbReference type="ARBA" id="ARBA00004496"/>
    </source>
</evidence>
<keyword evidence="3" id="KW-0963">Cytoplasm</keyword>
<dbReference type="AlphaFoldDB" id="A0A0A2VI43"/>
<gene>
    <name evidence="7" type="ORF">BBAD15_g8929</name>
</gene>
<dbReference type="PANTHER" id="PTHR12894:SF27">
    <property type="entry name" value="TRANSFORMING GROWTH FACTOR-BETA RECEPTOR-ASSOCIATED PROTEIN 1"/>
    <property type="match status" value="1"/>
</dbReference>
<dbReference type="HOGENOM" id="CLU_008225_0_0_1"/>
<dbReference type="GO" id="GO:0016020">
    <property type="term" value="C:membrane"/>
    <property type="evidence" value="ECO:0007669"/>
    <property type="project" value="TreeGrafter"/>
</dbReference>
<dbReference type="GO" id="GO:0034058">
    <property type="term" value="P:endosomal vesicle fusion"/>
    <property type="evidence" value="ECO:0007669"/>
    <property type="project" value="TreeGrafter"/>
</dbReference>
<accession>A0A0A2VI43</accession>
<dbReference type="EMBL" id="ANFO01000911">
    <property type="protein sequence ID" value="KGQ05795.1"/>
    <property type="molecule type" value="Genomic_DNA"/>
</dbReference>
<evidence type="ECO:0000256" key="2">
    <source>
        <dbReference type="ARBA" id="ARBA00022448"/>
    </source>
</evidence>
<evidence type="ECO:0000313" key="8">
    <source>
        <dbReference type="Proteomes" id="UP000030106"/>
    </source>
</evidence>
<dbReference type="InterPro" id="IPR032914">
    <property type="entry name" value="Vam6/VPS39/TRAP1"/>
</dbReference>
<reference evidence="7 8" key="1">
    <citation type="submission" date="2012-10" db="EMBL/GenBank/DDBJ databases">
        <title>Genome sequencing and analysis of entomopathogenic fungi Beauveria bassiana D1-5.</title>
        <authorList>
            <person name="Li Q."/>
            <person name="Wang L."/>
            <person name="Zhang Z."/>
            <person name="Wang Q."/>
            <person name="Ren J."/>
            <person name="Wang M."/>
            <person name="Xu W."/>
            <person name="Wang J."/>
            <person name="Lu Y."/>
            <person name="Du Q."/>
            <person name="Sun Z."/>
        </authorList>
    </citation>
    <scope>NUCLEOTIDE SEQUENCE [LARGE SCALE GENOMIC DNA]</scope>
    <source>
        <strain evidence="7 8">D1-5</strain>
    </source>
</reference>
<feature type="region of interest" description="Disordered" evidence="5">
    <location>
        <begin position="1"/>
        <end position="26"/>
    </location>
</feature>
<evidence type="ECO:0000256" key="5">
    <source>
        <dbReference type="SAM" id="MobiDB-lite"/>
    </source>
</evidence>
<protein>
    <submittedName>
        <fullName evidence="7">Transforming growth factor-beta receptor-associate d protein 1</fullName>
    </submittedName>
</protein>
<keyword evidence="2" id="KW-0813">Transport</keyword>
<dbReference type="GO" id="GO:0005737">
    <property type="term" value="C:cytoplasm"/>
    <property type="evidence" value="ECO:0007669"/>
    <property type="project" value="UniProtKB-SubCell"/>
</dbReference>
<comment type="subcellular location">
    <subcellularLocation>
        <location evidence="1">Cytoplasm</location>
    </subcellularLocation>
</comment>
<keyword evidence="4" id="KW-0653">Protein transport</keyword>
<feature type="compositionally biased region" description="Polar residues" evidence="5">
    <location>
        <begin position="303"/>
        <end position="316"/>
    </location>
</feature>
<feature type="compositionally biased region" description="Polar residues" evidence="5">
    <location>
        <begin position="325"/>
        <end position="349"/>
    </location>
</feature>
<dbReference type="STRING" id="1245745.A0A0A2VI43"/>
<evidence type="ECO:0000259" key="6">
    <source>
        <dbReference type="PROSITE" id="PS50219"/>
    </source>
</evidence>
<dbReference type="GO" id="GO:0015031">
    <property type="term" value="P:protein transport"/>
    <property type="evidence" value="ECO:0007669"/>
    <property type="project" value="UniProtKB-KW"/>
</dbReference>
<evidence type="ECO:0000256" key="4">
    <source>
        <dbReference type="ARBA" id="ARBA00022927"/>
    </source>
</evidence>
<feature type="region of interest" description="Disordered" evidence="5">
    <location>
        <begin position="303"/>
        <end position="409"/>
    </location>
</feature>
<dbReference type="PANTHER" id="PTHR12894">
    <property type="entry name" value="CNH DOMAIN CONTAINING"/>
    <property type="match status" value="1"/>
</dbReference>